<keyword evidence="5" id="KW-0411">Iron-sulfur</keyword>
<organism evidence="7 8">
    <name type="scientific">Afipia carboxidovorans (strain ATCC 49405 / DSM 1227 / KCTC 32145 / OM5)</name>
    <name type="common">Oligotropha carboxidovorans</name>
    <dbReference type="NCBI Taxonomy" id="504832"/>
    <lineage>
        <taxon>Bacteria</taxon>
        <taxon>Pseudomonadati</taxon>
        <taxon>Pseudomonadota</taxon>
        <taxon>Alphaproteobacteria</taxon>
        <taxon>Hyphomicrobiales</taxon>
        <taxon>Nitrobacteraceae</taxon>
        <taxon>Afipia</taxon>
    </lineage>
</organism>
<dbReference type="GO" id="GO:0051537">
    <property type="term" value="F:2 iron, 2 sulfur cluster binding"/>
    <property type="evidence" value="ECO:0007669"/>
    <property type="project" value="UniProtKB-KW"/>
</dbReference>
<dbReference type="FunFam" id="1.10.150.120:FF:000003">
    <property type="entry name" value="Carbon monoxide dehydrogenase, small subunit"/>
    <property type="match status" value="1"/>
</dbReference>
<evidence type="ECO:0000313" key="7">
    <source>
        <dbReference type="EMBL" id="AEI07078.1"/>
    </source>
</evidence>
<gene>
    <name evidence="7" type="ordered locus">OCA5_c23820</name>
</gene>
<dbReference type="InterPro" id="IPR036884">
    <property type="entry name" value="2Fe-2S-bd_dom_sf"/>
</dbReference>
<dbReference type="AlphaFoldDB" id="B6JEI4"/>
<evidence type="ECO:0000256" key="2">
    <source>
        <dbReference type="ARBA" id="ARBA00022723"/>
    </source>
</evidence>
<sequence>MTDITPKPGASSGPDRRTILQTLGAAGVAATWQGNVRAENARAEAATPPSLPVPNDYVEVEMRVNKQPVSMRIDPRTTLLDFLREHMHLTGTKKGCDHGQCGACTVHVNGRRVNSCLSFAATHQGEEITTIEGLGEPEHLHEMQAAFVEHDGYQCGYCTSGQIMSAVALLHEPCGPTNADVRELMSGNICRCGAYNNIVAAIQQVRQGT</sequence>
<evidence type="ECO:0000256" key="1">
    <source>
        <dbReference type="ARBA" id="ARBA00022714"/>
    </source>
</evidence>
<feature type="domain" description="2Fe-2S ferredoxin-type" evidence="6">
    <location>
        <begin position="58"/>
        <end position="134"/>
    </location>
</feature>
<dbReference type="OrthoDB" id="9806714at2"/>
<dbReference type="PROSITE" id="PS00197">
    <property type="entry name" value="2FE2S_FER_1"/>
    <property type="match status" value="1"/>
</dbReference>
<dbReference type="GO" id="GO:0016903">
    <property type="term" value="F:oxidoreductase activity, acting on the aldehyde or oxo group of donors"/>
    <property type="evidence" value="ECO:0007669"/>
    <property type="project" value="TreeGrafter"/>
</dbReference>
<dbReference type="CDD" id="cd00207">
    <property type="entry name" value="fer2"/>
    <property type="match status" value="1"/>
</dbReference>
<dbReference type="InterPro" id="IPR006311">
    <property type="entry name" value="TAT_signal"/>
</dbReference>
<dbReference type="SUPFAM" id="SSF47741">
    <property type="entry name" value="CO dehydrogenase ISP C-domain like"/>
    <property type="match status" value="1"/>
</dbReference>
<name>B6JEI4_AFIC5</name>
<dbReference type="PANTHER" id="PTHR45331">
    <property type="entry name" value="OXIDOREDUCTASE, IRON-SULPHUR BINDING SUBUNIT-RELATED-RELATED"/>
    <property type="match status" value="1"/>
</dbReference>
<evidence type="ECO:0000259" key="6">
    <source>
        <dbReference type="PROSITE" id="PS51085"/>
    </source>
</evidence>
<dbReference type="SUPFAM" id="SSF54292">
    <property type="entry name" value="2Fe-2S ferredoxin-like"/>
    <property type="match status" value="1"/>
</dbReference>
<protein>
    <submittedName>
        <fullName evidence="7">Putative xanthine dehydrogenase iron-sulfur-binding subunit</fullName>
    </submittedName>
</protein>
<dbReference type="PANTHER" id="PTHR45331:SF1">
    <property type="entry name" value="ALDEHYDE OXIDOREDUCTASE IRON-SULFUR-BINDING SUBUNIT PAOA"/>
    <property type="match status" value="1"/>
</dbReference>
<dbReference type="InterPro" id="IPR052914">
    <property type="entry name" value="Aldehyde_Oxdr_Iron-Sulfur"/>
</dbReference>
<dbReference type="PATRIC" id="fig|504832.7.peg.2509"/>
<dbReference type="Pfam" id="PF01799">
    <property type="entry name" value="Fer2_2"/>
    <property type="match status" value="1"/>
</dbReference>
<dbReference type="GO" id="GO:0042597">
    <property type="term" value="C:periplasmic space"/>
    <property type="evidence" value="ECO:0007669"/>
    <property type="project" value="TreeGrafter"/>
</dbReference>
<dbReference type="STRING" id="504832.OCA5_c23820"/>
<dbReference type="KEGG" id="oca:OCAR_5618"/>
<evidence type="ECO:0000256" key="3">
    <source>
        <dbReference type="ARBA" id="ARBA00023002"/>
    </source>
</evidence>
<dbReference type="KEGG" id="ocg:OCA5_c23820"/>
<evidence type="ECO:0000256" key="4">
    <source>
        <dbReference type="ARBA" id="ARBA00023004"/>
    </source>
</evidence>
<keyword evidence="1" id="KW-0001">2Fe-2S</keyword>
<dbReference type="Gene3D" id="1.10.150.120">
    <property type="entry name" value="[2Fe-2S]-binding domain"/>
    <property type="match status" value="1"/>
</dbReference>
<dbReference type="Pfam" id="PF00111">
    <property type="entry name" value="Fer2"/>
    <property type="match status" value="1"/>
</dbReference>
<dbReference type="eggNOG" id="COG2080">
    <property type="taxonomic scope" value="Bacteria"/>
</dbReference>
<keyword evidence="3" id="KW-0560">Oxidoreductase</keyword>
<reference evidence="7 8" key="1">
    <citation type="journal article" date="2011" name="J. Bacteriol.">
        <title>Complete genome sequences of the chemolithoautotrophic Oligotropha carboxidovorans strains OM4 and OM5.</title>
        <authorList>
            <person name="Volland S."/>
            <person name="Rachinger M."/>
            <person name="Strittmatter A."/>
            <person name="Daniel R."/>
            <person name="Gottschalk G."/>
            <person name="Meyer O."/>
        </authorList>
    </citation>
    <scope>NUCLEOTIDE SEQUENCE [LARGE SCALE GENOMIC DNA]</scope>
    <source>
        <strain evidence="8">ATCC 49405 / DSM 1227 / KCTC 32145 / OM5</strain>
    </source>
</reference>
<dbReference type="GO" id="GO:0046872">
    <property type="term" value="F:metal ion binding"/>
    <property type="evidence" value="ECO:0007669"/>
    <property type="project" value="UniProtKB-KW"/>
</dbReference>
<evidence type="ECO:0000256" key="5">
    <source>
        <dbReference type="ARBA" id="ARBA00023014"/>
    </source>
</evidence>
<keyword evidence="2" id="KW-0479">Metal-binding</keyword>
<dbReference type="Gene3D" id="3.10.20.30">
    <property type="match status" value="1"/>
</dbReference>
<dbReference type="RefSeq" id="WP_012562778.1">
    <property type="nucleotide sequence ID" value="NC_011386.1"/>
</dbReference>
<dbReference type="FunFam" id="3.10.20.30:FF:000020">
    <property type="entry name" value="Xanthine dehydrogenase iron-sulfur subunit"/>
    <property type="match status" value="1"/>
</dbReference>
<proteinExistence type="predicted"/>
<evidence type="ECO:0000313" key="8">
    <source>
        <dbReference type="Proteomes" id="UP000007730"/>
    </source>
</evidence>
<dbReference type="InterPro" id="IPR036010">
    <property type="entry name" value="2Fe-2S_ferredoxin-like_sf"/>
</dbReference>
<dbReference type="HOGENOM" id="CLU_052511_1_0_5"/>
<dbReference type="InterPro" id="IPR002888">
    <property type="entry name" value="2Fe-2S-bd"/>
</dbReference>
<keyword evidence="4" id="KW-0408">Iron</keyword>
<dbReference type="Proteomes" id="UP000007730">
    <property type="component" value="Chromosome"/>
</dbReference>
<dbReference type="InterPro" id="IPR012675">
    <property type="entry name" value="Beta-grasp_dom_sf"/>
</dbReference>
<keyword evidence="8" id="KW-1185">Reference proteome</keyword>
<dbReference type="EMBL" id="CP002826">
    <property type="protein sequence ID" value="AEI07078.1"/>
    <property type="molecule type" value="Genomic_DNA"/>
</dbReference>
<dbReference type="PROSITE" id="PS51318">
    <property type="entry name" value="TAT"/>
    <property type="match status" value="1"/>
</dbReference>
<accession>B6JEI4</accession>
<dbReference type="InterPro" id="IPR001041">
    <property type="entry name" value="2Fe-2S_ferredoxin-type"/>
</dbReference>
<dbReference type="PROSITE" id="PS51085">
    <property type="entry name" value="2FE2S_FER_2"/>
    <property type="match status" value="1"/>
</dbReference>
<dbReference type="InterPro" id="IPR006058">
    <property type="entry name" value="2Fe2S_fd_BS"/>
</dbReference>